<feature type="transmembrane region" description="Helical" evidence="6">
    <location>
        <begin position="50"/>
        <end position="69"/>
    </location>
</feature>
<dbReference type="Gene3D" id="3.40.50.1010">
    <property type="entry name" value="5'-nuclease"/>
    <property type="match status" value="1"/>
</dbReference>
<keyword evidence="4" id="KW-0460">Magnesium</keyword>
<evidence type="ECO:0000256" key="2">
    <source>
        <dbReference type="ARBA" id="ARBA00022722"/>
    </source>
</evidence>
<dbReference type="CDD" id="cd09877">
    <property type="entry name" value="PIN_YacL-like"/>
    <property type="match status" value="1"/>
</dbReference>
<keyword evidence="3" id="KW-0378">Hydrolase</keyword>
<accession>A0ABQ6G3J7</accession>
<name>A0ABQ6G3J7_9CHLR</name>
<dbReference type="Proteomes" id="UP001344906">
    <property type="component" value="Unassembled WGS sequence"/>
</dbReference>
<dbReference type="InterPro" id="IPR002792">
    <property type="entry name" value="TRAM_dom"/>
</dbReference>
<protein>
    <submittedName>
        <fullName evidence="8">Twitching motility protein PilT</fullName>
    </submittedName>
</protein>
<dbReference type="PANTHER" id="PTHR11603:SF147">
    <property type="entry name" value="MEMBRANE PROTEIN"/>
    <property type="match status" value="1"/>
</dbReference>
<dbReference type="PROSITE" id="PS50926">
    <property type="entry name" value="TRAM"/>
    <property type="match status" value="1"/>
</dbReference>
<dbReference type="SUPFAM" id="SSF88723">
    <property type="entry name" value="PIN domain-like"/>
    <property type="match status" value="1"/>
</dbReference>
<feature type="transmembrane region" description="Helical" evidence="6">
    <location>
        <begin position="81"/>
        <end position="100"/>
    </location>
</feature>
<keyword evidence="6" id="KW-0812">Transmembrane</keyword>
<keyword evidence="6" id="KW-1133">Transmembrane helix</keyword>
<dbReference type="EMBL" id="BSRI01000002">
    <property type="protein sequence ID" value="GLV59375.1"/>
    <property type="molecule type" value="Genomic_DNA"/>
</dbReference>
<feature type="compositionally biased region" description="Basic and acidic residues" evidence="5">
    <location>
        <begin position="117"/>
        <end position="142"/>
    </location>
</feature>
<comment type="caution">
    <text evidence="8">The sequence shown here is derived from an EMBL/GenBank/DDBJ whole genome shotgun (WGS) entry which is preliminary data.</text>
</comment>
<dbReference type="InterPro" id="IPR002716">
    <property type="entry name" value="PIN_dom"/>
</dbReference>
<dbReference type="PANTHER" id="PTHR11603">
    <property type="entry name" value="AAA FAMILY ATPASE"/>
    <property type="match status" value="1"/>
</dbReference>
<evidence type="ECO:0000259" key="7">
    <source>
        <dbReference type="PROSITE" id="PS50926"/>
    </source>
</evidence>
<evidence type="ECO:0000256" key="4">
    <source>
        <dbReference type="ARBA" id="ARBA00022842"/>
    </source>
</evidence>
<evidence type="ECO:0000313" key="9">
    <source>
        <dbReference type="Proteomes" id="UP001344906"/>
    </source>
</evidence>
<feature type="region of interest" description="Disordered" evidence="5">
    <location>
        <begin position="117"/>
        <end position="145"/>
    </location>
</feature>
<reference evidence="8 9" key="1">
    <citation type="submission" date="2023-02" db="EMBL/GenBank/DDBJ databases">
        <title>Dictyobacter halimunensis sp. nov., a new member of the class Ktedonobacteria from forest soil in a geothermal area.</title>
        <authorList>
            <person name="Rachmania M.K."/>
            <person name="Ningsih F."/>
            <person name="Sakai Y."/>
            <person name="Yabe S."/>
            <person name="Yokota A."/>
            <person name="Sjamsuridzal W."/>
        </authorList>
    </citation>
    <scope>NUCLEOTIDE SEQUENCE [LARGE SCALE GENOMIC DNA]</scope>
    <source>
        <strain evidence="8 9">S3.2.2.5</strain>
    </source>
</reference>
<evidence type="ECO:0000256" key="6">
    <source>
        <dbReference type="SAM" id="Phobius"/>
    </source>
</evidence>
<sequence>MAPLPLPVPWVIAIIAAVSAIAAFIITPYITVIPFQWVSNKIRAASASDLVSAAIGLAIGLILAVLLAIPLQYLPFGLGQITPFLGAVIFGYIGLTTAVLRKSDIAHLFQSTIARRRERDRDREEDRDRSERGKKREAEKEAVTPPVVPSMQILLDTSTIIDGRIADISQTGFIIGTLVVPRFVLNELQRIADSADTMRRNRGRRGLEILNRLQKDATVPIEIVDTDVEGIADVDGKLVKIARDQHCPIITNDFNLNRVAELQGVKVLNINELANAIKPVLLPGEDIHIKIMQDGKELGQGVGYLDDGTMIVVENGRQFMGTMIEVTVTRVLQTVAGRMIFAHPKQQVNASSATASAAIAQQSSLKQRQV</sequence>
<feature type="domain" description="TRAM" evidence="7">
    <location>
        <begin position="280"/>
        <end position="341"/>
    </location>
</feature>
<evidence type="ECO:0000256" key="5">
    <source>
        <dbReference type="SAM" id="MobiDB-lite"/>
    </source>
</evidence>
<dbReference type="InterPro" id="IPR029060">
    <property type="entry name" value="PIN-like_dom_sf"/>
</dbReference>
<feature type="transmembrane region" description="Helical" evidence="6">
    <location>
        <begin position="12"/>
        <end position="38"/>
    </location>
</feature>
<evidence type="ECO:0000313" key="8">
    <source>
        <dbReference type="EMBL" id="GLV59375.1"/>
    </source>
</evidence>
<keyword evidence="2" id="KW-0540">Nuclease</keyword>
<evidence type="ECO:0000256" key="3">
    <source>
        <dbReference type="ARBA" id="ARBA00022801"/>
    </source>
</evidence>
<keyword evidence="9" id="KW-1185">Reference proteome</keyword>
<proteinExistence type="predicted"/>
<comment type="cofactor">
    <cofactor evidence="1">
        <name>Mg(2+)</name>
        <dbReference type="ChEBI" id="CHEBI:18420"/>
    </cofactor>
</comment>
<organism evidence="8 9">
    <name type="scientific">Dictyobacter halimunensis</name>
    <dbReference type="NCBI Taxonomy" id="3026934"/>
    <lineage>
        <taxon>Bacteria</taxon>
        <taxon>Bacillati</taxon>
        <taxon>Chloroflexota</taxon>
        <taxon>Ktedonobacteria</taxon>
        <taxon>Ktedonobacterales</taxon>
        <taxon>Dictyobacteraceae</taxon>
        <taxon>Dictyobacter</taxon>
    </lineage>
</organism>
<gene>
    <name evidence="8" type="ORF">KDH_62020</name>
</gene>
<dbReference type="SMART" id="SM00670">
    <property type="entry name" value="PINc"/>
    <property type="match status" value="1"/>
</dbReference>
<keyword evidence="6" id="KW-0472">Membrane</keyword>
<evidence type="ECO:0000256" key="1">
    <source>
        <dbReference type="ARBA" id="ARBA00001946"/>
    </source>
</evidence>
<dbReference type="InterPro" id="IPR052041">
    <property type="entry name" value="Nucleic_acid_metab_PIN/TRAM"/>
</dbReference>